<evidence type="ECO:0000256" key="2">
    <source>
        <dbReference type="ARBA" id="ARBA00023315"/>
    </source>
</evidence>
<keyword evidence="5" id="KW-1185">Reference proteome</keyword>
<evidence type="ECO:0000259" key="3">
    <source>
        <dbReference type="PROSITE" id="PS51186"/>
    </source>
</evidence>
<gene>
    <name evidence="4" type="ORF">FRACYDRAFT_217149</name>
</gene>
<dbReference type="InterPro" id="IPR016181">
    <property type="entry name" value="Acyl_CoA_acyltransferase"/>
</dbReference>
<accession>A0A1E7FJK4</accession>
<dbReference type="PANTHER" id="PTHR43877:SF2">
    <property type="entry name" value="AMINOALKYLPHOSPHONATE N-ACETYLTRANSFERASE-RELATED"/>
    <property type="match status" value="1"/>
</dbReference>
<dbReference type="KEGG" id="fcy:FRACYDRAFT_217149"/>
<dbReference type="Proteomes" id="UP000095751">
    <property type="component" value="Unassembled WGS sequence"/>
</dbReference>
<dbReference type="Pfam" id="PF00583">
    <property type="entry name" value="Acetyltransf_1"/>
    <property type="match status" value="1"/>
</dbReference>
<dbReference type="EMBL" id="KV784356">
    <property type="protein sequence ID" value="OEU18360.1"/>
    <property type="molecule type" value="Genomic_DNA"/>
</dbReference>
<dbReference type="InParanoid" id="A0A1E7FJK4"/>
<evidence type="ECO:0000313" key="4">
    <source>
        <dbReference type="EMBL" id="OEU18360.1"/>
    </source>
</evidence>
<keyword evidence="1" id="KW-0808">Transferase</keyword>
<dbReference type="OrthoDB" id="46490at2759"/>
<proteinExistence type="predicted"/>
<organism evidence="4 5">
    <name type="scientific">Fragilariopsis cylindrus CCMP1102</name>
    <dbReference type="NCBI Taxonomy" id="635003"/>
    <lineage>
        <taxon>Eukaryota</taxon>
        <taxon>Sar</taxon>
        <taxon>Stramenopiles</taxon>
        <taxon>Ochrophyta</taxon>
        <taxon>Bacillariophyta</taxon>
        <taxon>Bacillariophyceae</taxon>
        <taxon>Bacillariophycidae</taxon>
        <taxon>Bacillariales</taxon>
        <taxon>Bacillariaceae</taxon>
        <taxon>Fragilariopsis</taxon>
    </lineage>
</organism>
<dbReference type="PROSITE" id="PS51186">
    <property type="entry name" value="GNAT"/>
    <property type="match status" value="1"/>
</dbReference>
<dbReference type="SUPFAM" id="SSF55729">
    <property type="entry name" value="Acyl-CoA N-acyltransferases (Nat)"/>
    <property type="match status" value="1"/>
</dbReference>
<dbReference type="AlphaFoldDB" id="A0A1E7FJK4"/>
<dbReference type="CDD" id="cd04301">
    <property type="entry name" value="NAT_SF"/>
    <property type="match status" value="1"/>
</dbReference>
<keyword evidence="2" id="KW-0012">Acyltransferase</keyword>
<feature type="domain" description="N-acetyltransferase" evidence="3">
    <location>
        <begin position="1"/>
        <end position="195"/>
    </location>
</feature>
<dbReference type="Gene3D" id="3.40.630.30">
    <property type="match status" value="1"/>
</dbReference>
<protein>
    <recommendedName>
        <fullName evidence="3">N-acetyltransferase domain-containing protein</fullName>
    </recommendedName>
</protein>
<dbReference type="InterPro" id="IPR000182">
    <property type="entry name" value="GNAT_dom"/>
</dbReference>
<evidence type="ECO:0000256" key="1">
    <source>
        <dbReference type="ARBA" id="ARBA00022679"/>
    </source>
</evidence>
<dbReference type="GO" id="GO:0016747">
    <property type="term" value="F:acyltransferase activity, transferring groups other than amino-acyl groups"/>
    <property type="evidence" value="ECO:0007669"/>
    <property type="project" value="InterPro"/>
</dbReference>
<sequence>MDTIEQMRIIYNEGFGSKSCCNVFSWRDTNGSLQRFYSKNPKRLPMCGIAFGIEEGDNNSGDDGTTRTPPIPLGYVQLATYPTNDKEYLHTTKPGETYIEQVSVASAARGKGVGKVLLQWAEARAREQQSTVLTLSVLNGNVARRLYERYGFQAVTSNDECTECLVGCIVCCVVGRPYGMCDPHFGATDMKMKLLNDRRTSSSSSSDDESGTGASIIEDVLENINIGDDDDDDDDI</sequence>
<reference evidence="4 5" key="1">
    <citation type="submission" date="2016-09" db="EMBL/GenBank/DDBJ databases">
        <title>Extensive genetic diversity and differential bi-allelic expression allows diatom success in the polar Southern Ocean.</title>
        <authorList>
            <consortium name="DOE Joint Genome Institute"/>
            <person name="Mock T."/>
            <person name="Otillar R.P."/>
            <person name="Strauss J."/>
            <person name="Dupont C."/>
            <person name="Frickenhaus S."/>
            <person name="Maumus F."/>
            <person name="Mcmullan M."/>
            <person name="Sanges R."/>
            <person name="Schmutz J."/>
            <person name="Toseland A."/>
            <person name="Valas R."/>
            <person name="Veluchamy A."/>
            <person name="Ward B.J."/>
            <person name="Allen A."/>
            <person name="Barry K."/>
            <person name="Falciatore A."/>
            <person name="Ferrante M."/>
            <person name="Fortunato A.E."/>
            <person name="Gloeckner G."/>
            <person name="Gruber A."/>
            <person name="Hipkin R."/>
            <person name="Janech M."/>
            <person name="Kroth P."/>
            <person name="Leese F."/>
            <person name="Lindquist E."/>
            <person name="Lyon B.R."/>
            <person name="Martin J."/>
            <person name="Mayer C."/>
            <person name="Parker M."/>
            <person name="Quesneville H."/>
            <person name="Raymond J."/>
            <person name="Uhlig C."/>
            <person name="Valentin K.U."/>
            <person name="Worden A.Z."/>
            <person name="Armbrust E.V."/>
            <person name="Bowler C."/>
            <person name="Green B."/>
            <person name="Moulton V."/>
            <person name="Van Oosterhout C."/>
            <person name="Grigoriev I."/>
        </authorList>
    </citation>
    <scope>NUCLEOTIDE SEQUENCE [LARGE SCALE GENOMIC DNA]</scope>
    <source>
        <strain evidence="4 5">CCMP1102</strain>
    </source>
</reference>
<dbReference type="PANTHER" id="PTHR43877">
    <property type="entry name" value="AMINOALKYLPHOSPHONATE N-ACETYLTRANSFERASE-RELATED-RELATED"/>
    <property type="match status" value="1"/>
</dbReference>
<evidence type="ECO:0000313" key="5">
    <source>
        <dbReference type="Proteomes" id="UP000095751"/>
    </source>
</evidence>
<name>A0A1E7FJK4_9STRA</name>
<dbReference type="InterPro" id="IPR050832">
    <property type="entry name" value="Bact_Acetyltransf"/>
</dbReference>